<dbReference type="Proteomes" id="UP000586722">
    <property type="component" value="Unassembled WGS sequence"/>
</dbReference>
<protein>
    <submittedName>
        <fullName evidence="1">Uncharacterized protein</fullName>
    </submittedName>
</protein>
<sequence length="115" mass="12051">MAVFALSFVHHPPASVARGIPQSELAQYILPDGTLPVLCLTVTEDGTTKTKHVAVSECAACRIGDAAVVPDPLDLEGRRLDLAPAPLWPAIGRPAVAERLADDAPPRAPPHPHSA</sequence>
<dbReference type="AlphaFoldDB" id="A0A7X5F5H3"/>
<comment type="caution">
    <text evidence="1">The sequence shown here is derived from an EMBL/GenBank/DDBJ whole genome shotgun (WGS) entry which is preliminary data.</text>
</comment>
<keyword evidence="2" id="KW-1185">Reference proteome</keyword>
<name>A0A7X5F5H3_9HYPH</name>
<evidence type="ECO:0000313" key="1">
    <source>
        <dbReference type="EMBL" id="NBN80068.1"/>
    </source>
</evidence>
<reference evidence="2" key="1">
    <citation type="submission" date="2020-01" db="EMBL/GenBank/DDBJ databases">
        <authorList>
            <person name="Fang Y."/>
            <person name="Sun R."/>
            <person name="Nie L."/>
            <person name="He J."/>
            <person name="Hao L."/>
            <person name="Wang L."/>
            <person name="Su S."/>
            <person name="Lv E."/>
            <person name="Zhang Z."/>
            <person name="Xie R."/>
            <person name="Liu H."/>
        </authorList>
    </citation>
    <scope>NUCLEOTIDE SEQUENCE [LARGE SCALE GENOMIC DNA]</scope>
    <source>
        <strain evidence="2">XCT-53</strain>
    </source>
</reference>
<accession>A0A7X5F5H3</accession>
<evidence type="ECO:0000313" key="2">
    <source>
        <dbReference type="Proteomes" id="UP000586722"/>
    </source>
</evidence>
<dbReference type="RefSeq" id="WP_161677692.1">
    <property type="nucleotide sequence ID" value="NZ_JAABLP010000005.1"/>
</dbReference>
<gene>
    <name evidence="1" type="ORF">GWI72_17460</name>
</gene>
<dbReference type="EMBL" id="JAABLQ010000003">
    <property type="protein sequence ID" value="NBN80068.1"/>
    <property type="molecule type" value="Genomic_DNA"/>
</dbReference>
<proteinExistence type="predicted"/>
<organism evidence="1 2">
    <name type="scientific">Pannonibacter tanglangensis</name>
    <dbReference type="NCBI Taxonomy" id="2750084"/>
    <lineage>
        <taxon>Bacteria</taxon>
        <taxon>Pseudomonadati</taxon>
        <taxon>Pseudomonadota</taxon>
        <taxon>Alphaproteobacteria</taxon>
        <taxon>Hyphomicrobiales</taxon>
        <taxon>Stappiaceae</taxon>
        <taxon>Pannonibacter</taxon>
    </lineage>
</organism>